<dbReference type="Pfam" id="PF05090">
    <property type="entry name" value="HTTM"/>
    <property type="match status" value="1"/>
</dbReference>
<comment type="caution">
    <text evidence="3">The sequence shown here is derived from an EMBL/GenBank/DDBJ whole genome shotgun (WGS) entry which is preliminary data.</text>
</comment>
<name>A0A2S9YJE6_9BACT</name>
<accession>A0A2S9YJE6</accession>
<keyword evidence="1" id="KW-0812">Transmembrane</keyword>
<dbReference type="InterPro" id="IPR053934">
    <property type="entry name" value="HTTM_dom"/>
</dbReference>
<dbReference type="AlphaFoldDB" id="A0A2S9YJE6"/>
<proteinExistence type="predicted"/>
<feature type="transmembrane region" description="Helical" evidence="1">
    <location>
        <begin position="256"/>
        <end position="277"/>
    </location>
</feature>
<evidence type="ECO:0000313" key="3">
    <source>
        <dbReference type="EMBL" id="PRQ05156.1"/>
    </source>
</evidence>
<evidence type="ECO:0000313" key="4">
    <source>
        <dbReference type="Proteomes" id="UP000238823"/>
    </source>
</evidence>
<feature type="transmembrane region" description="Helical" evidence="1">
    <location>
        <begin position="21"/>
        <end position="41"/>
    </location>
</feature>
<sequence length="501" mass="54589">MDALVRWWMYTLPPVDGRLRFVVYALLFVLSWTHEAGLLAGPDLVFRTPAFAYTPRGLAGLVLTGQPSADWVLPLRAVTAIAWVAAAIGLFSRPAAVITAIGAFTLHGVTAGVVGQNHGWYLPTFTLIALTCARTDDRFSVDFHIRRWRGLPERPAHAKDHDKDTFELGRTGFARVLVLVVAMGLLFMGGVAKLWGSGLEWLDGHTLRVYIEAEQTPPLSTFLKQHLWACAALSWATLSLELGALLALLSRGARHVIVAAAACFHVGVQLVMVPAYAQYLVCYALLIDWGAIAAWASARLGRPRAPTRPVAMTPSSPVARVSTAGGMLLVASLALVTLLRIEWWPVTHVPMYSTYLSKQRVGEIRKADLFDIDKAAVIARDCLASRPCAWALPIRVARHIRVRVLTYGSSEELGADVPSSQWKYLVSGVAMRQLSASANAGVDAQAPGGPVEEFLRTLVPEVRARAPAGTRGRIVFEYKVRGGYYRLGQVRFSSPEAPAPE</sequence>
<keyword evidence="1" id="KW-1133">Transmembrane helix</keyword>
<dbReference type="EMBL" id="PVNL01000097">
    <property type="protein sequence ID" value="PRQ05156.1"/>
    <property type="molecule type" value="Genomic_DNA"/>
</dbReference>
<organism evidence="3 4">
    <name type="scientific">Enhygromyxa salina</name>
    <dbReference type="NCBI Taxonomy" id="215803"/>
    <lineage>
        <taxon>Bacteria</taxon>
        <taxon>Pseudomonadati</taxon>
        <taxon>Myxococcota</taxon>
        <taxon>Polyangia</taxon>
        <taxon>Nannocystales</taxon>
        <taxon>Nannocystaceae</taxon>
        <taxon>Enhygromyxa</taxon>
    </lineage>
</organism>
<feature type="transmembrane region" description="Helical" evidence="1">
    <location>
        <begin position="283"/>
        <end position="300"/>
    </location>
</feature>
<gene>
    <name evidence="3" type="ORF">ENSA7_47850</name>
</gene>
<feature type="domain" description="HTTM" evidence="2">
    <location>
        <begin position="180"/>
        <end position="270"/>
    </location>
</feature>
<feature type="transmembrane region" description="Helical" evidence="1">
    <location>
        <begin position="173"/>
        <end position="195"/>
    </location>
</feature>
<keyword evidence="1" id="KW-0472">Membrane</keyword>
<dbReference type="RefSeq" id="WP_106091697.1">
    <property type="nucleotide sequence ID" value="NZ_PVNL01000097.1"/>
</dbReference>
<evidence type="ECO:0000259" key="2">
    <source>
        <dbReference type="Pfam" id="PF05090"/>
    </source>
</evidence>
<dbReference type="Proteomes" id="UP000238823">
    <property type="component" value="Unassembled WGS sequence"/>
</dbReference>
<reference evidence="3 4" key="1">
    <citation type="submission" date="2018-03" db="EMBL/GenBank/DDBJ databases">
        <title>Draft Genome Sequences of the Obligatory Marine Myxobacteria Enhygromyxa salina SWB007.</title>
        <authorList>
            <person name="Poehlein A."/>
            <person name="Moghaddam J.A."/>
            <person name="Harms H."/>
            <person name="Alanjari M."/>
            <person name="Koenig G.M."/>
            <person name="Daniel R."/>
            <person name="Schaeberle T.F."/>
        </authorList>
    </citation>
    <scope>NUCLEOTIDE SEQUENCE [LARGE SCALE GENOMIC DNA]</scope>
    <source>
        <strain evidence="3 4">SWB007</strain>
    </source>
</reference>
<feature type="transmembrane region" description="Helical" evidence="1">
    <location>
        <begin position="226"/>
        <end position="249"/>
    </location>
</feature>
<feature type="transmembrane region" description="Helical" evidence="1">
    <location>
        <begin position="71"/>
        <end position="91"/>
    </location>
</feature>
<dbReference type="OrthoDB" id="981093at2"/>
<feature type="transmembrane region" description="Helical" evidence="1">
    <location>
        <begin position="321"/>
        <end position="341"/>
    </location>
</feature>
<evidence type="ECO:0000256" key="1">
    <source>
        <dbReference type="SAM" id="Phobius"/>
    </source>
</evidence>
<protein>
    <recommendedName>
        <fullName evidence="2">HTTM domain-containing protein</fullName>
    </recommendedName>
</protein>